<dbReference type="Pfam" id="PF20789">
    <property type="entry name" value="4HBT_3C"/>
    <property type="match status" value="1"/>
</dbReference>
<reference evidence="6" key="1">
    <citation type="journal article" date="2019" name="Int. J. Syst. Evol. Microbiol.">
        <title>The Global Catalogue of Microorganisms (GCM) 10K type strain sequencing project: providing services to taxonomists for standard genome sequencing and annotation.</title>
        <authorList>
            <consortium name="The Broad Institute Genomics Platform"/>
            <consortium name="The Broad Institute Genome Sequencing Center for Infectious Disease"/>
            <person name="Wu L."/>
            <person name="Ma J."/>
        </authorList>
    </citation>
    <scope>NUCLEOTIDE SEQUENCE [LARGE SCALE GENOMIC DNA]</scope>
    <source>
        <strain evidence="6">CCUG 50873</strain>
    </source>
</reference>
<dbReference type="RefSeq" id="WP_253646228.1">
    <property type="nucleotide sequence ID" value="NZ_BAAAMO010000002.1"/>
</dbReference>
<organism evidence="5 6">
    <name type="scientific">Williamsia deligens</name>
    <dbReference type="NCBI Taxonomy" id="321325"/>
    <lineage>
        <taxon>Bacteria</taxon>
        <taxon>Bacillati</taxon>
        <taxon>Actinomycetota</taxon>
        <taxon>Actinomycetes</taxon>
        <taxon>Mycobacteriales</taxon>
        <taxon>Nocardiaceae</taxon>
        <taxon>Williamsia</taxon>
    </lineage>
</organism>
<proteinExistence type="inferred from homology"/>
<name>A0ABW3G5X2_9NOCA</name>
<dbReference type="InterPro" id="IPR042171">
    <property type="entry name" value="Acyl-CoA_hotdog"/>
</dbReference>
<sequence length="258" mass="27096">MTPLAGIVTDTSSPIPVPSDWTQGRTAYGGLTAALSVAAARRAVDDLPPLVSAHFAFTAPVVETIGLTVEVLRRGRSVTSVAVRGTSGDQVAAQSTLVFAQGRLSAVAHDLITPPSVPAPDDCPEMTGSPDERPAFAQHFDMRVAGGSAPVSSATEPHYLVWVRHRDAQDTDPLIALVALGDALPPAATAAFSAWAPVSSVTWDVHLCVDEVPDASGWFLISSRGDHARDGYAHQTMHIFDEDLRPVMAATQTVAVFA</sequence>
<accession>A0ABW3G5X2</accession>
<dbReference type="PANTHER" id="PTHR11066">
    <property type="entry name" value="ACYL-COA THIOESTERASE"/>
    <property type="match status" value="1"/>
</dbReference>
<evidence type="ECO:0000259" key="4">
    <source>
        <dbReference type="Pfam" id="PF20789"/>
    </source>
</evidence>
<dbReference type="EMBL" id="JBHTIL010000001">
    <property type="protein sequence ID" value="MFD0925855.1"/>
    <property type="molecule type" value="Genomic_DNA"/>
</dbReference>
<evidence type="ECO:0000256" key="2">
    <source>
        <dbReference type="ARBA" id="ARBA00022801"/>
    </source>
</evidence>
<feature type="domain" description="Acyl-CoA thioesterase-like N-terminal HotDog" evidence="3">
    <location>
        <begin position="18"/>
        <end position="99"/>
    </location>
</feature>
<evidence type="ECO:0000256" key="1">
    <source>
        <dbReference type="ARBA" id="ARBA00006538"/>
    </source>
</evidence>
<dbReference type="Proteomes" id="UP001597068">
    <property type="component" value="Unassembled WGS sequence"/>
</dbReference>
<evidence type="ECO:0000313" key="5">
    <source>
        <dbReference type="EMBL" id="MFD0925855.1"/>
    </source>
</evidence>
<dbReference type="InterPro" id="IPR029069">
    <property type="entry name" value="HotDog_dom_sf"/>
</dbReference>
<dbReference type="Pfam" id="PF13622">
    <property type="entry name" value="4HBT_3"/>
    <property type="match status" value="1"/>
</dbReference>
<protein>
    <submittedName>
        <fullName evidence="5">Thioesterase family protein</fullName>
    </submittedName>
</protein>
<dbReference type="InterPro" id="IPR003703">
    <property type="entry name" value="Acyl_CoA_thio"/>
</dbReference>
<dbReference type="InterPro" id="IPR049450">
    <property type="entry name" value="ACOT8-like_C"/>
</dbReference>
<comment type="similarity">
    <text evidence="1">Belongs to the C/M/P thioester hydrolase family.</text>
</comment>
<feature type="domain" description="Acyl-CoA thioesterase-like C-terminal" evidence="4">
    <location>
        <begin position="120"/>
        <end position="256"/>
    </location>
</feature>
<dbReference type="SUPFAM" id="SSF54637">
    <property type="entry name" value="Thioesterase/thiol ester dehydrase-isomerase"/>
    <property type="match status" value="2"/>
</dbReference>
<gene>
    <name evidence="5" type="ORF">ACFQ04_08915</name>
</gene>
<evidence type="ECO:0000313" key="6">
    <source>
        <dbReference type="Proteomes" id="UP001597068"/>
    </source>
</evidence>
<keyword evidence="6" id="KW-1185">Reference proteome</keyword>
<dbReference type="Gene3D" id="2.40.160.210">
    <property type="entry name" value="Acyl-CoA thioesterase, double hotdog domain"/>
    <property type="match status" value="1"/>
</dbReference>
<comment type="caution">
    <text evidence="5">The sequence shown here is derived from an EMBL/GenBank/DDBJ whole genome shotgun (WGS) entry which is preliminary data.</text>
</comment>
<evidence type="ECO:0000259" key="3">
    <source>
        <dbReference type="Pfam" id="PF13622"/>
    </source>
</evidence>
<dbReference type="InterPro" id="IPR049449">
    <property type="entry name" value="TesB_ACOT8-like_N"/>
</dbReference>
<dbReference type="PANTHER" id="PTHR11066:SF34">
    <property type="entry name" value="ACYL-COENZYME A THIOESTERASE 8"/>
    <property type="match status" value="1"/>
</dbReference>
<keyword evidence="2" id="KW-0378">Hydrolase</keyword>